<sequence>MTAPEDGFTPENWAARDARTPLIGVRPRTDVDLALKYLTARSEAPAQFALGVAAAYRWAMGRAARAPVTGTAARRVPDLRLLTAEVDAAVVQLEDPTTEAGVQDFTRGVHDALAWVCGYSDSRI</sequence>
<dbReference type="EMBL" id="CP108318">
    <property type="protein sequence ID" value="WTW59522.1"/>
    <property type="molecule type" value="Genomic_DNA"/>
</dbReference>
<organism evidence="1">
    <name type="scientific">Streptomyces sp. NBC_00003</name>
    <dbReference type="NCBI Taxonomy" id="2903608"/>
    <lineage>
        <taxon>Bacteria</taxon>
        <taxon>Bacillati</taxon>
        <taxon>Actinomycetota</taxon>
        <taxon>Actinomycetes</taxon>
        <taxon>Kitasatosporales</taxon>
        <taxon>Streptomycetaceae</taxon>
        <taxon>Streptomyces</taxon>
    </lineage>
</organism>
<protein>
    <submittedName>
        <fullName evidence="1">Uncharacterized protein</fullName>
    </submittedName>
</protein>
<gene>
    <name evidence="1" type="ORF">OG549_02015</name>
</gene>
<name>A0AAU2UWM7_9ACTN</name>
<proteinExistence type="predicted"/>
<accession>A0AAU2UWM7</accession>
<dbReference type="AlphaFoldDB" id="A0AAU2UWM7"/>
<evidence type="ECO:0000313" key="1">
    <source>
        <dbReference type="EMBL" id="WTW59522.1"/>
    </source>
</evidence>
<reference evidence="1" key="1">
    <citation type="submission" date="2022-10" db="EMBL/GenBank/DDBJ databases">
        <title>The complete genomes of actinobacterial strains from the NBC collection.</title>
        <authorList>
            <person name="Joergensen T.S."/>
            <person name="Alvarez Arevalo M."/>
            <person name="Sterndorff E.B."/>
            <person name="Faurdal D."/>
            <person name="Vuksanovic O."/>
            <person name="Mourched A.-S."/>
            <person name="Charusanti P."/>
            <person name="Shaw S."/>
            <person name="Blin K."/>
            <person name="Weber T."/>
        </authorList>
    </citation>
    <scope>NUCLEOTIDE SEQUENCE</scope>
    <source>
        <strain evidence="1">NBC_00003</strain>
    </source>
</reference>